<dbReference type="Gene3D" id="2.40.240.10">
    <property type="entry name" value="Ribosomal Protein L25, Chain P"/>
    <property type="match status" value="1"/>
</dbReference>
<dbReference type="SUPFAM" id="SSF52954">
    <property type="entry name" value="Class II aaRS ABD-related"/>
    <property type="match status" value="1"/>
</dbReference>
<dbReference type="InterPro" id="IPR020059">
    <property type="entry name" value="Glu/Gln-tRNA-synth_Ib_codon-bd"/>
</dbReference>
<dbReference type="SUPFAM" id="SSF52374">
    <property type="entry name" value="Nucleotidylyl transferase"/>
    <property type="match status" value="1"/>
</dbReference>
<dbReference type="SUPFAM" id="SSF50715">
    <property type="entry name" value="Ribosomal protein L25-like"/>
    <property type="match status" value="1"/>
</dbReference>
<dbReference type="InterPro" id="IPR033721">
    <property type="entry name" value="ProRS_core_arch_euk"/>
</dbReference>
<proteinExistence type="inferred from homology"/>
<dbReference type="Pfam" id="PF03950">
    <property type="entry name" value="tRNA-synt_1c_C"/>
    <property type="match status" value="1"/>
</dbReference>
<dbReference type="InterPro" id="IPR004154">
    <property type="entry name" value="Anticodon-bd"/>
</dbReference>
<keyword evidence="1" id="KW-0436">Ligase</keyword>
<dbReference type="GO" id="GO:0006433">
    <property type="term" value="P:prolyl-tRNA aminoacylation"/>
    <property type="evidence" value="ECO:0007669"/>
    <property type="project" value="InterPro"/>
</dbReference>
<keyword evidence="3" id="KW-0067">ATP-binding</keyword>
<dbReference type="InterPro" id="IPR000924">
    <property type="entry name" value="Glu/Gln-tRNA-synth"/>
</dbReference>
<evidence type="ECO:0000256" key="1">
    <source>
        <dbReference type="ARBA" id="ARBA00022598"/>
    </source>
</evidence>
<evidence type="ECO:0000313" key="8">
    <source>
        <dbReference type="Proteomes" id="UP000007819"/>
    </source>
</evidence>
<evidence type="ECO:0000313" key="7">
    <source>
        <dbReference type="EnsemblMetazoa" id="XP_016661387.1"/>
    </source>
</evidence>
<dbReference type="Pfam" id="PF00749">
    <property type="entry name" value="tRNA-synt_1c"/>
    <property type="match status" value="1"/>
</dbReference>
<keyword evidence="5" id="KW-0030">Aminoacyl-tRNA synthetase</keyword>
<dbReference type="GO" id="GO:0005737">
    <property type="term" value="C:cytoplasm"/>
    <property type="evidence" value="ECO:0007669"/>
    <property type="project" value="InterPro"/>
</dbReference>
<dbReference type="OrthoDB" id="1350766at2759"/>
<evidence type="ECO:0000256" key="5">
    <source>
        <dbReference type="ARBA" id="ARBA00023146"/>
    </source>
</evidence>
<dbReference type="RefSeq" id="XP_016661387.1">
    <property type="nucleotide sequence ID" value="XM_016805898.1"/>
</dbReference>
<dbReference type="InterPro" id="IPR011035">
    <property type="entry name" value="Ribosomal_bL25/Gln-tRNA_synth"/>
</dbReference>
<dbReference type="EnsemblMetazoa" id="XM_016805898.1">
    <property type="protein sequence ID" value="XP_016661387.1"/>
    <property type="gene ID" value="LOC100159925"/>
</dbReference>
<dbReference type="Pfam" id="PF00587">
    <property type="entry name" value="tRNA-synt_2b"/>
    <property type="match status" value="1"/>
</dbReference>
<dbReference type="InterPro" id="IPR014729">
    <property type="entry name" value="Rossmann-like_a/b/a_fold"/>
</dbReference>
<name>A0A8R2D4R1_ACYPI</name>
<dbReference type="FunFam" id="3.30.930.10:FF:000007">
    <property type="entry name" value="Bifunctional glutamate/proline--tRNA ligase"/>
    <property type="match status" value="1"/>
</dbReference>
<dbReference type="InterPro" id="IPR049437">
    <property type="entry name" value="tRNA-synt_1c_C2"/>
</dbReference>
<dbReference type="InterPro" id="IPR017449">
    <property type="entry name" value="Pro-tRNA_synth_II"/>
</dbReference>
<evidence type="ECO:0000256" key="4">
    <source>
        <dbReference type="ARBA" id="ARBA00022917"/>
    </source>
</evidence>
<dbReference type="InterPro" id="IPR004499">
    <property type="entry name" value="Pro-tRNA-ligase_IIa_arc-type"/>
</dbReference>
<dbReference type="GO" id="GO:0006424">
    <property type="term" value="P:glutamyl-tRNA aminoacylation"/>
    <property type="evidence" value="ECO:0007669"/>
    <property type="project" value="InterPro"/>
</dbReference>
<dbReference type="FunFam" id="3.30.110.30:FF:000001">
    <property type="entry name" value="Bifunctional glutamate/proline--tRNA ligase"/>
    <property type="match status" value="1"/>
</dbReference>
<dbReference type="PROSITE" id="PS50862">
    <property type="entry name" value="AA_TRNA_LIGASE_II"/>
    <property type="match status" value="1"/>
</dbReference>
<dbReference type="Pfam" id="PF09180">
    <property type="entry name" value="ProRS-C_1"/>
    <property type="match status" value="1"/>
</dbReference>
<dbReference type="InterPro" id="IPR036621">
    <property type="entry name" value="Anticodon-bd_dom_sf"/>
</dbReference>
<dbReference type="GO" id="GO:0004827">
    <property type="term" value="F:proline-tRNA ligase activity"/>
    <property type="evidence" value="ECO:0007669"/>
    <property type="project" value="InterPro"/>
</dbReference>
<dbReference type="Proteomes" id="UP000007819">
    <property type="component" value="Chromosome X"/>
</dbReference>
<dbReference type="Gene3D" id="1.10.1160.10">
    <property type="entry name" value="Glutamyl-trna Synthetase, Domain 2"/>
    <property type="match status" value="1"/>
</dbReference>
<dbReference type="FunFam" id="3.90.800.10:FF:000001">
    <property type="entry name" value="Glutamine--tRNA ligase"/>
    <property type="match status" value="1"/>
</dbReference>
<dbReference type="HAMAP" id="MF_01571">
    <property type="entry name" value="Pro_tRNA_synth_type3"/>
    <property type="match status" value="1"/>
</dbReference>
<dbReference type="GO" id="GO:0004818">
    <property type="term" value="F:glutamate-tRNA ligase activity"/>
    <property type="evidence" value="ECO:0007669"/>
    <property type="project" value="InterPro"/>
</dbReference>
<organism evidence="7 8">
    <name type="scientific">Acyrthosiphon pisum</name>
    <name type="common">Pea aphid</name>
    <dbReference type="NCBI Taxonomy" id="7029"/>
    <lineage>
        <taxon>Eukaryota</taxon>
        <taxon>Metazoa</taxon>
        <taxon>Ecdysozoa</taxon>
        <taxon>Arthropoda</taxon>
        <taxon>Hexapoda</taxon>
        <taxon>Insecta</taxon>
        <taxon>Pterygota</taxon>
        <taxon>Neoptera</taxon>
        <taxon>Paraneoptera</taxon>
        <taxon>Hemiptera</taxon>
        <taxon>Sternorrhyncha</taxon>
        <taxon>Aphidomorpha</taxon>
        <taxon>Aphidoidea</taxon>
        <taxon>Aphididae</taxon>
        <taxon>Macrosiphini</taxon>
        <taxon>Acyrthosiphon</taxon>
    </lineage>
</organism>
<dbReference type="InterPro" id="IPR016061">
    <property type="entry name" value="Pro-tRNA_ligase_II_C"/>
</dbReference>
<keyword evidence="4" id="KW-0648">Protein biosynthesis</keyword>
<dbReference type="Pfam" id="PF03129">
    <property type="entry name" value="HGTP_anticodon"/>
    <property type="match status" value="1"/>
</dbReference>
<dbReference type="InterPro" id="IPR004526">
    <property type="entry name" value="Glu-tRNA-synth_arc/euk"/>
</dbReference>
<reference evidence="7" key="2">
    <citation type="submission" date="2022-06" db="UniProtKB">
        <authorList>
            <consortium name="EnsemblMetazoa"/>
        </authorList>
    </citation>
    <scope>IDENTIFICATION</scope>
</reference>
<dbReference type="InterPro" id="IPR002314">
    <property type="entry name" value="aa-tRNA-synt_IIb"/>
</dbReference>
<dbReference type="SUPFAM" id="SSF55681">
    <property type="entry name" value="Class II aaRS and biotin synthetases"/>
    <property type="match status" value="1"/>
</dbReference>
<dbReference type="NCBIfam" id="TIGR00463">
    <property type="entry name" value="gltX_arch"/>
    <property type="match status" value="1"/>
</dbReference>
<dbReference type="CDD" id="cd00778">
    <property type="entry name" value="ProRS_core_arch_euk"/>
    <property type="match status" value="1"/>
</dbReference>
<dbReference type="Gene3D" id="3.40.50.620">
    <property type="entry name" value="HUPs"/>
    <property type="match status" value="1"/>
</dbReference>
<keyword evidence="2" id="KW-0547">Nucleotide-binding</keyword>
<dbReference type="PANTHER" id="PTHR43382">
    <property type="entry name" value="PROLYL-TRNA SYNTHETASE"/>
    <property type="match status" value="1"/>
</dbReference>
<dbReference type="InterPro" id="IPR020058">
    <property type="entry name" value="Glu/Gln-tRNA-synth_Ib_cat-dom"/>
</dbReference>
<dbReference type="PROSITE" id="PS00178">
    <property type="entry name" value="AA_TRNA_LIGASE_I"/>
    <property type="match status" value="1"/>
</dbReference>
<dbReference type="InterPro" id="IPR020056">
    <property type="entry name" value="Rbsml_bL25/Gln-tRNA_synth_N"/>
</dbReference>
<dbReference type="GO" id="GO:0005524">
    <property type="term" value="F:ATP binding"/>
    <property type="evidence" value="ECO:0007669"/>
    <property type="project" value="UniProtKB-KW"/>
</dbReference>
<evidence type="ECO:0000256" key="3">
    <source>
        <dbReference type="ARBA" id="ARBA00022840"/>
    </source>
</evidence>
<sequence>NISKNLSLYVCVCKLVLNSKQQGKFVELPGAEMGKVVVRFPPEASGYLHIGHAKAALLNQHYQLAFNGRLILRFDDTNPAKEKEDFEKVILEDIDMLKIKPDTFTYTSDHFDQMLDICENGMLKEGLAYVDDTNGDEIRLEREKKIESINRNNSIEKNLELWKQMVLGTEIGLKCCVRAKIDMQSANGCLRDPTIYRCKPEHHPRTGDKYKVYPTYDFACPIVDSFEGVTHCLRTTEYTDRDAQYYWFCDALKLGTRSNETRPYVWSYSRLNMTNTVLSKRKLTWFVEQGHVDGWDDPRMPTVRGVFRRGMQVEALKQFIVAQGSSRTVTAMQWDKIWSLNRSIVDSIAPRHTALLLSNSNKENAVLSYPPVEVVVENVEKPYKIDNVPKHPKNVQLGLKNCVWAAPKILIDYSDAELLEAGRRATFINWGNLLINRIERNQNNNNIERIYAVSDLENTDFKSTVKVTWLPKIDYSESEEVLPILVPIVCVYFDHLISKAVLAKDDDFKQYLNTENSRWELQMIGDSELKDLKKGDVIQLQRRGYFICDSTYQPYSIHSGKEMSLVLFNIPDGHRKSITTIPLPISTSNIKDKKLKKKENIAVATDSSINAKKVTKLGLEVQKVSENLGEWYSQVLVKGEMIEYYDVSGCYVLRPWAYRIWELIQEWFDARIKRKPLNIQNCYFPMFVSQGALEREKEHIADFAPEVAWVTKSGETDLAEPIAIRPTSETGMYPAFAKWIQSYRDLPLKLNQWNSVVRWEFKHPQPFLRTREFLWQEGHNAYATREEAERDVLITLGYYEYVYKNMLAVPVIKGKKTEKEKFAGGIFTTTCEAYVASSGRAIQGATSHYLGTNFAKMFDVHFEHPDTHKKSFVHQISFGMTTRTIGVMVMVHGDDRGLVLPPRIASIQVIIVPCGVGVKTSNEVKDNLTRTCLDVCNRLKGDSLIESDDENDNSVIQHRNSSLIIRADTDLRDNYSPGWKFNHWELKGVPLRLEIGPKDLSRNQIIAVRRDNGDKLTIPLEGRPKDDGGNDKMVIRITELLNQIQQDMYNKAEQEMKENVVICRKWSECAAHLAAKHLLLIPFCGRPICEDNIKQDTTLDDGTADLGASTMGAKSLCVPFEQPKGADILKSNDQCIHPKCGHPAGSFTLFGRSY</sequence>
<dbReference type="InterPro" id="IPR045864">
    <property type="entry name" value="aa-tRNA-synth_II/BPL/LPL"/>
</dbReference>
<dbReference type="AlphaFoldDB" id="A0A8R2D4R1"/>
<dbReference type="Gene3D" id="3.30.110.30">
    <property type="entry name" value="C-terminal domain of ProRS"/>
    <property type="match status" value="1"/>
</dbReference>
<accession>A0A8R2D4R1</accession>
<dbReference type="FunFam" id="1.10.1160.10:FF:000001">
    <property type="entry name" value="Glutamine--tRNA ligase"/>
    <property type="match status" value="1"/>
</dbReference>
<dbReference type="GeneID" id="100159925"/>
<dbReference type="Gene3D" id="3.30.930.10">
    <property type="entry name" value="Bira Bifunctional Protein, Domain 2"/>
    <property type="match status" value="1"/>
</dbReference>
<dbReference type="SUPFAM" id="SSF64586">
    <property type="entry name" value="C-terminal domain of ProRS"/>
    <property type="match status" value="1"/>
</dbReference>
<dbReference type="PANTHER" id="PTHR43382:SF2">
    <property type="entry name" value="BIFUNCTIONAL GLUTAMATE_PROLINE--TRNA LIGASE"/>
    <property type="match status" value="1"/>
</dbReference>
<evidence type="ECO:0000259" key="6">
    <source>
        <dbReference type="PROSITE" id="PS50862"/>
    </source>
</evidence>
<feature type="domain" description="Aminoacyl-transfer RNA synthetases class-II family profile" evidence="6">
    <location>
        <begin position="649"/>
        <end position="901"/>
    </location>
</feature>
<dbReference type="GO" id="GO:0017101">
    <property type="term" value="C:aminoacyl-tRNA synthetase multienzyme complex"/>
    <property type="evidence" value="ECO:0007669"/>
    <property type="project" value="TreeGrafter"/>
</dbReference>
<dbReference type="Gene3D" id="3.90.800.10">
    <property type="entry name" value="Glutamyl-tRNA Synthetase, Domain 3"/>
    <property type="match status" value="1"/>
</dbReference>
<reference evidence="8" key="1">
    <citation type="submission" date="2010-06" db="EMBL/GenBank/DDBJ databases">
        <authorList>
            <person name="Jiang H."/>
            <person name="Abraham K."/>
            <person name="Ali S."/>
            <person name="Alsbrooks S.L."/>
            <person name="Anim B.N."/>
            <person name="Anosike U.S."/>
            <person name="Attaway T."/>
            <person name="Bandaranaike D.P."/>
            <person name="Battles P.K."/>
            <person name="Bell S.N."/>
            <person name="Bell A.V."/>
            <person name="Beltran B."/>
            <person name="Bickham C."/>
            <person name="Bustamante Y."/>
            <person name="Caleb T."/>
            <person name="Canada A."/>
            <person name="Cardenas V."/>
            <person name="Carter K."/>
            <person name="Chacko J."/>
            <person name="Chandrabose M.N."/>
            <person name="Chavez D."/>
            <person name="Chavez A."/>
            <person name="Chen L."/>
            <person name="Chu H.-S."/>
            <person name="Claassen K.J."/>
            <person name="Cockrell R."/>
            <person name="Collins M."/>
            <person name="Cooper J.A."/>
            <person name="Cree A."/>
            <person name="Curry S.M."/>
            <person name="Da Y."/>
            <person name="Dao M.D."/>
            <person name="Das B."/>
            <person name="Davila M.-L."/>
            <person name="Davy-Carroll L."/>
            <person name="Denson S."/>
            <person name="Dinh H."/>
            <person name="Ebong V.E."/>
            <person name="Edwards J.R."/>
            <person name="Egan A."/>
            <person name="El-Daye J."/>
            <person name="Escobedo L."/>
            <person name="Fernandez S."/>
            <person name="Fernando P.R."/>
            <person name="Flagg N."/>
            <person name="Forbes L.D."/>
            <person name="Fowler R.G."/>
            <person name="Fu Q."/>
            <person name="Gabisi R.A."/>
            <person name="Ganer J."/>
            <person name="Garbino Pronczuk A."/>
            <person name="Garcia R.M."/>
            <person name="Garner T."/>
            <person name="Garrett T.E."/>
            <person name="Gonzalez D.A."/>
            <person name="Hamid H."/>
            <person name="Hawkins E.S."/>
            <person name="Hirani K."/>
            <person name="Hogues M.E."/>
            <person name="Hollins B."/>
            <person name="Hsiao C.-H."/>
            <person name="Jabil R."/>
            <person name="James M.L."/>
            <person name="Jhangiani S.N."/>
            <person name="Johnson B."/>
            <person name="Johnson Q."/>
            <person name="Joshi V."/>
            <person name="Kalu J.B."/>
            <person name="Kam C."/>
            <person name="Kashfia A."/>
            <person name="Keebler J."/>
            <person name="Kisamo H."/>
            <person name="Kovar C.L."/>
            <person name="Lago L.A."/>
            <person name="Lai C.-Y."/>
            <person name="Laidlaw J."/>
            <person name="Lara F."/>
            <person name="Le T.-K."/>
            <person name="Lee S.L."/>
            <person name="Legall F.H."/>
            <person name="Lemon S.J."/>
            <person name="Lewis L.R."/>
            <person name="Li B."/>
            <person name="Liu Y."/>
            <person name="Liu Y.-S."/>
            <person name="Lopez J."/>
            <person name="Lozado R.J."/>
            <person name="Lu J."/>
            <person name="Madu R.C."/>
            <person name="Maheshwari M."/>
            <person name="Maheshwari R."/>
            <person name="Malloy K."/>
            <person name="Martinez E."/>
            <person name="Mathew T."/>
            <person name="Mercado I.C."/>
            <person name="Mercado C."/>
            <person name="Meyer B."/>
            <person name="Montgomery K."/>
            <person name="Morgan M.B."/>
            <person name="Munidasa M."/>
            <person name="Nazareth L.V."/>
            <person name="Nelson J."/>
            <person name="Ng B.M."/>
            <person name="Nguyen N.B."/>
            <person name="Nguyen P.Q."/>
            <person name="Nguyen T."/>
            <person name="Obregon M."/>
            <person name="Okwuonu G.O."/>
            <person name="Onwere C.G."/>
            <person name="Orozco G."/>
            <person name="Parra A."/>
            <person name="Patel S."/>
            <person name="Patil S."/>
            <person name="Perez A."/>
            <person name="Perez Y."/>
            <person name="Pham C."/>
            <person name="Primus E.L."/>
            <person name="Pu L.-L."/>
            <person name="Puazo M."/>
            <person name="Qin X."/>
            <person name="Quiroz J.B."/>
            <person name="Reese J."/>
            <person name="Richards S."/>
            <person name="Rives C.M."/>
            <person name="Robberts R."/>
            <person name="Ruiz S.J."/>
            <person name="Ruiz M.J."/>
            <person name="Santibanez J."/>
            <person name="Schneider B.W."/>
            <person name="Sisson I."/>
            <person name="Smith M."/>
            <person name="Sodergren E."/>
            <person name="Song X.-Z."/>
            <person name="Song B.B."/>
            <person name="Summersgill H."/>
            <person name="Thelus R."/>
            <person name="Thornton R.D."/>
            <person name="Trejos Z.Y."/>
            <person name="Usmani K."/>
            <person name="Vattathil S."/>
            <person name="Villasana D."/>
            <person name="Walker D.L."/>
            <person name="Wang S."/>
            <person name="Wang K."/>
            <person name="White C.S."/>
            <person name="Williams A.C."/>
            <person name="Williamson J."/>
            <person name="Wilson K."/>
            <person name="Woghiren I.O."/>
            <person name="Woodworth J.R."/>
            <person name="Worley K.C."/>
            <person name="Wright R.A."/>
            <person name="Wu W."/>
            <person name="Young L."/>
            <person name="Zhang L."/>
            <person name="Zhang J."/>
            <person name="Zhu Y."/>
            <person name="Muzny D.M."/>
            <person name="Weinstock G."/>
            <person name="Gibbs R.A."/>
        </authorList>
    </citation>
    <scope>NUCLEOTIDE SEQUENCE [LARGE SCALE GENOMIC DNA]</scope>
    <source>
        <strain evidence="8">LSR1</strain>
    </source>
</reference>
<dbReference type="CDD" id="cd00862">
    <property type="entry name" value="ProRS_anticodon_zinc"/>
    <property type="match status" value="1"/>
</dbReference>
<dbReference type="PRINTS" id="PR00987">
    <property type="entry name" value="TRNASYNTHGLU"/>
</dbReference>
<dbReference type="FunFam" id="3.40.50.620:FF:000070">
    <property type="entry name" value="Bifunctional glutamate/proline--tRNA ligase"/>
    <property type="match status" value="1"/>
</dbReference>
<dbReference type="InterPro" id="IPR006195">
    <property type="entry name" value="aa-tRNA-synth_II"/>
</dbReference>
<dbReference type="Pfam" id="PF20974">
    <property type="entry name" value="tRNA-synt_1c_C2"/>
    <property type="match status" value="1"/>
</dbReference>
<keyword evidence="8" id="KW-1185">Reference proteome</keyword>
<dbReference type="KEGG" id="api:100159925"/>
<dbReference type="SMART" id="SM00946">
    <property type="entry name" value="ProRS-C_1"/>
    <property type="match status" value="1"/>
</dbReference>
<dbReference type="InterPro" id="IPR020061">
    <property type="entry name" value="Glu_tRNA_lig_a-bdl"/>
</dbReference>
<dbReference type="InterPro" id="IPR001412">
    <property type="entry name" value="aa-tRNA-synth_I_CS"/>
</dbReference>
<dbReference type="NCBIfam" id="TIGR00408">
    <property type="entry name" value="proS_fam_I"/>
    <property type="match status" value="1"/>
</dbReference>
<dbReference type="Gene3D" id="3.40.50.800">
    <property type="entry name" value="Anticodon-binding domain"/>
    <property type="match status" value="1"/>
</dbReference>
<evidence type="ECO:0000256" key="2">
    <source>
        <dbReference type="ARBA" id="ARBA00022741"/>
    </source>
</evidence>
<protein>
    <recommendedName>
        <fullName evidence="6">Aminoacyl-transfer RNA synthetases class-II family profile domain-containing protein</fullName>
    </recommendedName>
</protein>